<evidence type="ECO:0000259" key="1">
    <source>
        <dbReference type="PROSITE" id="PS51352"/>
    </source>
</evidence>
<accession>A0ABV8LX93</accession>
<dbReference type="Proteomes" id="UP001595816">
    <property type="component" value="Unassembled WGS sequence"/>
</dbReference>
<dbReference type="PANTHER" id="PTHR42852:SF13">
    <property type="entry name" value="PROTEIN DIPZ"/>
    <property type="match status" value="1"/>
</dbReference>
<comment type="caution">
    <text evidence="2">The sequence shown here is derived from an EMBL/GenBank/DDBJ whole genome shotgun (WGS) entry which is preliminary data.</text>
</comment>
<dbReference type="InterPro" id="IPR041017">
    <property type="entry name" value="Thioredoxin_10"/>
</dbReference>
<keyword evidence="3" id="KW-1185">Reference proteome</keyword>
<dbReference type="PANTHER" id="PTHR42852">
    <property type="entry name" value="THIOL:DISULFIDE INTERCHANGE PROTEIN DSBE"/>
    <property type="match status" value="1"/>
</dbReference>
<evidence type="ECO:0000313" key="2">
    <source>
        <dbReference type="EMBL" id="MFC4135073.1"/>
    </source>
</evidence>
<sequence length="329" mass="35534">MAAQWTVPDGLRTTPPRLPVEGVVPSFAGAPADLRGNVALVSFWTYTCVNWLRQLPYLRAWAHKYADHGLVVLGVHTPEFGFEAEPDNVSRAVAALGVDYPVVADDDYAIWRAFGNSAWPALYLADTEGRIRRHHLGEGEYQQTEAAIQALLTERGSTGFDPAPVTVAAEGIEAPADWTTLRTAETYTGYQRTAYFASPGGLVPNRRHAYAEPARLAVDAWALAGDWTAQPQAVMSDAPGGRIAYRFHARDLHLVLAPAMPGSSVPFRVRLDGGAPGPAHGLDVDADGYGVLAEPRLYQLIRQPGEITDRTFDITFGDAGAGAYAFTFG</sequence>
<dbReference type="InterPro" id="IPR050553">
    <property type="entry name" value="Thioredoxin_ResA/DsbE_sf"/>
</dbReference>
<reference evidence="3" key="1">
    <citation type="journal article" date="2019" name="Int. J. Syst. Evol. Microbiol.">
        <title>The Global Catalogue of Microorganisms (GCM) 10K type strain sequencing project: providing services to taxonomists for standard genome sequencing and annotation.</title>
        <authorList>
            <consortium name="The Broad Institute Genomics Platform"/>
            <consortium name="The Broad Institute Genome Sequencing Center for Infectious Disease"/>
            <person name="Wu L."/>
            <person name="Ma J."/>
        </authorList>
    </citation>
    <scope>NUCLEOTIDE SEQUENCE [LARGE SCALE GENOMIC DNA]</scope>
    <source>
        <strain evidence="3">CGMCC 4.7289</strain>
    </source>
</reference>
<dbReference type="InterPro" id="IPR036249">
    <property type="entry name" value="Thioredoxin-like_sf"/>
</dbReference>
<organism evidence="2 3">
    <name type="scientific">Hamadaea flava</name>
    <dbReference type="NCBI Taxonomy" id="1742688"/>
    <lineage>
        <taxon>Bacteria</taxon>
        <taxon>Bacillati</taxon>
        <taxon>Actinomycetota</taxon>
        <taxon>Actinomycetes</taxon>
        <taxon>Micromonosporales</taxon>
        <taxon>Micromonosporaceae</taxon>
        <taxon>Hamadaea</taxon>
    </lineage>
</organism>
<dbReference type="PROSITE" id="PS51352">
    <property type="entry name" value="THIOREDOXIN_2"/>
    <property type="match status" value="1"/>
</dbReference>
<gene>
    <name evidence="2" type="ORF">ACFOZ4_31060</name>
</gene>
<feature type="domain" description="Thioredoxin" evidence="1">
    <location>
        <begin position="18"/>
        <end position="153"/>
    </location>
</feature>
<dbReference type="RefSeq" id="WP_253762920.1">
    <property type="nucleotide sequence ID" value="NZ_JAMZDZ010000001.1"/>
</dbReference>
<dbReference type="SUPFAM" id="SSF52833">
    <property type="entry name" value="Thioredoxin-like"/>
    <property type="match status" value="1"/>
</dbReference>
<proteinExistence type="predicted"/>
<dbReference type="InterPro" id="IPR013766">
    <property type="entry name" value="Thioredoxin_domain"/>
</dbReference>
<name>A0ABV8LX93_9ACTN</name>
<dbReference type="Pfam" id="PF08534">
    <property type="entry name" value="Redoxin"/>
    <property type="match status" value="1"/>
</dbReference>
<dbReference type="InterPro" id="IPR013740">
    <property type="entry name" value="Redoxin"/>
</dbReference>
<dbReference type="Gene3D" id="3.40.30.10">
    <property type="entry name" value="Glutaredoxin"/>
    <property type="match status" value="1"/>
</dbReference>
<dbReference type="Pfam" id="PF17991">
    <property type="entry name" value="Thioredoxin_10"/>
    <property type="match status" value="1"/>
</dbReference>
<protein>
    <submittedName>
        <fullName evidence="2">Redoxin family protein</fullName>
    </submittedName>
</protein>
<evidence type="ECO:0000313" key="3">
    <source>
        <dbReference type="Proteomes" id="UP001595816"/>
    </source>
</evidence>
<dbReference type="EMBL" id="JBHSAY010000020">
    <property type="protein sequence ID" value="MFC4135073.1"/>
    <property type="molecule type" value="Genomic_DNA"/>
</dbReference>
<dbReference type="Gene3D" id="2.60.120.260">
    <property type="entry name" value="Galactose-binding domain-like"/>
    <property type="match status" value="1"/>
</dbReference>